<sequence length="50" mass="5680">MEFFMKTVMVFMVALSLFVTLGCNYDYGKYGKDKTESKSEQKNEDGAPSN</sequence>
<dbReference type="AlphaFoldDB" id="A0A382GT02"/>
<evidence type="ECO:0000313" key="2">
    <source>
        <dbReference type="EMBL" id="SVB78236.1"/>
    </source>
</evidence>
<evidence type="ECO:0008006" key="3">
    <source>
        <dbReference type="Google" id="ProtNLM"/>
    </source>
</evidence>
<dbReference type="PROSITE" id="PS51257">
    <property type="entry name" value="PROKAR_LIPOPROTEIN"/>
    <property type="match status" value="1"/>
</dbReference>
<gene>
    <name evidence="2" type="ORF">METZ01_LOCUS231090</name>
</gene>
<accession>A0A382GT02</accession>
<evidence type="ECO:0000256" key="1">
    <source>
        <dbReference type="SAM" id="MobiDB-lite"/>
    </source>
</evidence>
<proteinExistence type="predicted"/>
<dbReference type="EMBL" id="UINC01057269">
    <property type="protein sequence ID" value="SVB78236.1"/>
    <property type="molecule type" value="Genomic_DNA"/>
</dbReference>
<feature type="region of interest" description="Disordered" evidence="1">
    <location>
        <begin position="30"/>
        <end position="50"/>
    </location>
</feature>
<name>A0A382GT02_9ZZZZ</name>
<protein>
    <recommendedName>
        <fullName evidence="3">Lipoprotein</fullName>
    </recommendedName>
</protein>
<reference evidence="2" key="1">
    <citation type="submission" date="2018-05" db="EMBL/GenBank/DDBJ databases">
        <authorList>
            <person name="Lanie J.A."/>
            <person name="Ng W.-L."/>
            <person name="Kazmierczak K.M."/>
            <person name="Andrzejewski T.M."/>
            <person name="Davidsen T.M."/>
            <person name="Wayne K.J."/>
            <person name="Tettelin H."/>
            <person name="Glass J.I."/>
            <person name="Rusch D."/>
            <person name="Podicherti R."/>
            <person name="Tsui H.-C.T."/>
            <person name="Winkler M.E."/>
        </authorList>
    </citation>
    <scope>NUCLEOTIDE SEQUENCE</scope>
</reference>
<organism evidence="2">
    <name type="scientific">marine metagenome</name>
    <dbReference type="NCBI Taxonomy" id="408172"/>
    <lineage>
        <taxon>unclassified sequences</taxon>
        <taxon>metagenomes</taxon>
        <taxon>ecological metagenomes</taxon>
    </lineage>
</organism>